<name>A0A146KEN0_9EUKA</name>
<dbReference type="EMBL" id="GDID01001423">
    <property type="protein sequence ID" value="JAP95183.1"/>
    <property type="molecule type" value="Transcribed_RNA"/>
</dbReference>
<proteinExistence type="predicted"/>
<dbReference type="PANTHER" id="PTHR47664:SF1">
    <property type="entry name" value="CHROMOSOME UNDETERMINED SCAFFOLD_14, WHOLE GENOME SHOTGUN SEQUENCE"/>
    <property type="match status" value="1"/>
</dbReference>
<sequence length="129" mass="15258">EINLQDAFNQFRKRKMQSIKQVQQNVVPKLRSTEQKSELRKQFLDQVHSHIGIPYARCNHPSNSDLFNSPYELDCCALVRIAICKMQDQLGFKFGLWNQAYMFDTLPIRYDTYDQLKPGDLIFYQGEYT</sequence>
<dbReference type="AlphaFoldDB" id="A0A146KEN0"/>
<dbReference type="SUPFAM" id="SSF54001">
    <property type="entry name" value="Cysteine proteinases"/>
    <property type="match status" value="1"/>
</dbReference>
<feature type="non-terminal residue" evidence="1">
    <location>
        <position position="129"/>
    </location>
</feature>
<dbReference type="InterPro" id="IPR038765">
    <property type="entry name" value="Papain-like_cys_pep_sf"/>
</dbReference>
<dbReference type="Gene3D" id="3.90.1720.10">
    <property type="entry name" value="endopeptidase domain like (from Nostoc punctiforme)"/>
    <property type="match status" value="1"/>
</dbReference>
<evidence type="ECO:0000313" key="1">
    <source>
        <dbReference type="EMBL" id="JAP95183.1"/>
    </source>
</evidence>
<accession>A0A146KEN0</accession>
<evidence type="ECO:0008006" key="2">
    <source>
        <dbReference type="Google" id="ProtNLM"/>
    </source>
</evidence>
<reference evidence="1" key="1">
    <citation type="submission" date="2015-07" db="EMBL/GenBank/DDBJ databases">
        <title>Adaptation to a free-living lifestyle via gene acquisitions in the diplomonad Trepomonas sp. PC1.</title>
        <authorList>
            <person name="Xu F."/>
            <person name="Jerlstrom-Hultqvist J."/>
            <person name="Kolisko M."/>
            <person name="Simpson A.G.B."/>
            <person name="Roger A.J."/>
            <person name="Svard S.G."/>
            <person name="Andersson J.O."/>
        </authorList>
    </citation>
    <scope>NUCLEOTIDE SEQUENCE</scope>
    <source>
        <strain evidence="1">PC1</strain>
    </source>
</reference>
<dbReference type="PANTHER" id="PTHR47664">
    <property type="entry name" value="NLPC_P60 DOMAIN-CONTAINING PROTEIN"/>
    <property type="match status" value="1"/>
</dbReference>
<protein>
    <recommendedName>
        <fullName evidence="2">Peptidoglycan endopeptidase</fullName>
    </recommendedName>
</protein>
<feature type="non-terminal residue" evidence="1">
    <location>
        <position position="1"/>
    </location>
</feature>
<organism evidence="1">
    <name type="scientific">Trepomonas sp. PC1</name>
    <dbReference type="NCBI Taxonomy" id="1076344"/>
    <lineage>
        <taxon>Eukaryota</taxon>
        <taxon>Metamonada</taxon>
        <taxon>Diplomonadida</taxon>
        <taxon>Hexamitidae</taxon>
        <taxon>Hexamitinae</taxon>
        <taxon>Trepomonas</taxon>
    </lineage>
</organism>
<gene>
    <name evidence="1" type="ORF">TPC1_11909</name>
</gene>